<dbReference type="AlphaFoldDB" id="A0A8J5IDG4"/>
<dbReference type="Proteomes" id="UP000709295">
    <property type="component" value="Unassembled WGS sequence"/>
</dbReference>
<evidence type="ECO:0000313" key="1">
    <source>
        <dbReference type="EMBL" id="KAG6946825.1"/>
    </source>
</evidence>
<protein>
    <submittedName>
        <fullName evidence="1">Uncharacterized protein</fullName>
    </submittedName>
</protein>
<accession>A0A8J5IDG4</accession>
<proteinExistence type="predicted"/>
<keyword evidence="2" id="KW-1185">Reference proteome</keyword>
<gene>
    <name evidence="1" type="ORF">JG688_00015831</name>
</gene>
<evidence type="ECO:0000313" key="2">
    <source>
        <dbReference type="Proteomes" id="UP000709295"/>
    </source>
</evidence>
<sequence length="297" mass="33931">MTQPRQASCSLSAAAWRTIAEQQLEALQLAELLQKRLKLAVESRSRLIREMHQRLGSKESLSKHVNLNKHKRVQLGSSDVDILETYLRVIDAVYAQTDRVFQTLPVESASRNPDSNWLFDAATGFFTFADRRNIPFDFKLASQILWQLAHTLLRKEDWILYERPEDPSNTIAFKLRLTRRMYCGRSVSVVQSMVGRRYCEKNRVVVDWQSFTEGEGLFRGMHSDETGWCIAQPSGITPEAGTLLVIRIRHEPIHLSNTQGSDPGKEQFTRLLHTMGSGDFVEITSSLENHLSNQVLC</sequence>
<reference evidence="1" key="1">
    <citation type="submission" date="2021-01" db="EMBL/GenBank/DDBJ databases">
        <title>Phytophthora aleatoria, a newly-described species from Pinus radiata is distinct from Phytophthora cactorum isolates based on comparative genomics.</title>
        <authorList>
            <person name="Mcdougal R."/>
            <person name="Panda P."/>
            <person name="Williams N."/>
            <person name="Studholme D.J."/>
        </authorList>
    </citation>
    <scope>NUCLEOTIDE SEQUENCE</scope>
    <source>
        <strain evidence="1">NZFS 4037</strain>
    </source>
</reference>
<comment type="caution">
    <text evidence="1">The sequence shown here is derived from an EMBL/GenBank/DDBJ whole genome shotgun (WGS) entry which is preliminary data.</text>
</comment>
<dbReference type="EMBL" id="JAENGY010001806">
    <property type="protein sequence ID" value="KAG6946825.1"/>
    <property type="molecule type" value="Genomic_DNA"/>
</dbReference>
<name>A0A8J5IDG4_9STRA</name>
<organism evidence="1 2">
    <name type="scientific">Phytophthora aleatoria</name>
    <dbReference type="NCBI Taxonomy" id="2496075"/>
    <lineage>
        <taxon>Eukaryota</taxon>
        <taxon>Sar</taxon>
        <taxon>Stramenopiles</taxon>
        <taxon>Oomycota</taxon>
        <taxon>Peronosporomycetes</taxon>
        <taxon>Peronosporales</taxon>
        <taxon>Peronosporaceae</taxon>
        <taxon>Phytophthora</taxon>
    </lineage>
</organism>